<name>A0ABS9GXM6_9BACL</name>
<dbReference type="InterPro" id="IPR019658">
    <property type="entry name" value="DUF2515"/>
</dbReference>
<dbReference type="Proteomes" id="UP001649381">
    <property type="component" value="Unassembled WGS sequence"/>
</dbReference>
<evidence type="ECO:0000313" key="2">
    <source>
        <dbReference type="Proteomes" id="UP001649381"/>
    </source>
</evidence>
<dbReference type="EMBL" id="JAKIJS010000001">
    <property type="protein sequence ID" value="MCF6137537.1"/>
    <property type="molecule type" value="Genomic_DNA"/>
</dbReference>
<reference evidence="1 2" key="1">
    <citation type="submission" date="2022-01" db="EMBL/GenBank/DDBJ databases">
        <title>Alkalihalobacillus sp. EGI L200015, a novel bacterium isolated from a salt lake sediment.</title>
        <authorList>
            <person name="Gao L."/>
            <person name="Fang B.-Z."/>
            <person name="Li W.-J."/>
        </authorList>
    </citation>
    <scope>NUCLEOTIDE SEQUENCE [LARGE SCALE GENOMIC DNA]</scope>
    <source>
        <strain evidence="1 2">KCTC 12718</strain>
    </source>
</reference>
<proteinExistence type="predicted"/>
<keyword evidence="2" id="KW-1185">Reference proteome</keyword>
<sequence length="331" mass="39987">MKRSSFMSEANRRFQTDQLSIESILIEYINRQTKKWNVDNISRTLAYQSFYRHNKEILWPFLASMVSRNAGWNMTDLQIYEFRQILSPEKRYSIFQTYERANWLIFSDAYPQLLLYEVSKQIGEPLFHLLDEFNVSSFMKKEWETYWLDRDQKRIDQALIINEQNVIQLPVIENDELDQKVLSTVPFWLQDRFHFSTVLFPTIQGELYGLSVHGFKKLKNRIALGKRLLKILSEHDLRQAICLFAQRTEPTGARVDYEQYLQRVRRGHRLPLRVMYPIINHHRRPSEDWSIDRPPTKQYFKDVELPKKIKLNDWYEHKRLELYMLSKLTTL</sequence>
<gene>
    <name evidence="1" type="ORF">L2716_07335</name>
</gene>
<comment type="caution">
    <text evidence="1">The sequence shown here is derived from an EMBL/GenBank/DDBJ whole genome shotgun (WGS) entry which is preliminary data.</text>
</comment>
<evidence type="ECO:0000313" key="1">
    <source>
        <dbReference type="EMBL" id="MCF6137537.1"/>
    </source>
</evidence>
<accession>A0ABS9GXM6</accession>
<dbReference type="Pfam" id="PF10720">
    <property type="entry name" value="DUF2515"/>
    <property type="match status" value="1"/>
</dbReference>
<dbReference type="RefSeq" id="WP_236333226.1">
    <property type="nucleotide sequence ID" value="NZ_JAKIJS010000001.1"/>
</dbReference>
<protein>
    <submittedName>
        <fullName evidence="1">DUF2515 domain-containing protein</fullName>
    </submittedName>
</protein>
<organism evidence="1 2">
    <name type="scientific">Pseudalkalibacillus berkeleyi</name>
    <dbReference type="NCBI Taxonomy" id="1069813"/>
    <lineage>
        <taxon>Bacteria</taxon>
        <taxon>Bacillati</taxon>
        <taxon>Bacillota</taxon>
        <taxon>Bacilli</taxon>
        <taxon>Bacillales</taxon>
        <taxon>Fictibacillaceae</taxon>
        <taxon>Pseudalkalibacillus</taxon>
    </lineage>
</organism>